<name>A0A1A8HWV3_NOTKU</name>
<proteinExistence type="predicted"/>
<reference evidence="1" key="1">
    <citation type="submission" date="2016-05" db="EMBL/GenBank/DDBJ databases">
        <authorList>
            <person name="Lavstsen T."/>
            <person name="Jespersen J.S."/>
        </authorList>
    </citation>
    <scope>NUCLEOTIDE SEQUENCE</scope>
    <source>
        <tissue evidence="1">Brain</tissue>
    </source>
</reference>
<reference evidence="1" key="2">
    <citation type="submission" date="2016-06" db="EMBL/GenBank/DDBJ databases">
        <title>The genome of a short-lived fish provides insights into sex chromosome evolution and the genetic control of aging.</title>
        <authorList>
            <person name="Reichwald K."/>
            <person name="Felder M."/>
            <person name="Petzold A."/>
            <person name="Koch P."/>
            <person name="Groth M."/>
            <person name="Platzer M."/>
        </authorList>
    </citation>
    <scope>NUCLEOTIDE SEQUENCE</scope>
    <source>
        <tissue evidence="1">Brain</tissue>
    </source>
</reference>
<dbReference type="AlphaFoldDB" id="A0A1A8HWV3"/>
<feature type="non-terminal residue" evidence="1">
    <location>
        <position position="1"/>
    </location>
</feature>
<organism evidence="1">
    <name type="scientific">Nothobranchius kuhntae</name>
    <name type="common">Beira killifish</name>
    <dbReference type="NCBI Taxonomy" id="321403"/>
    <lineage>
        <taxon>Eukaryota</taxon>
        <taxon>Metazoa</taxon>
        <taxon>Chordata</taxon>
        <taxon>Craniata</taxon>
        <taxon>Vertebrata</taxon>
        <taxon>Euteleostomi</taxon>
        <taxon>Actinopterygii</taxon>
        <taxon>Neopterygii</taxon>
        <taxon>Teleostei</taxon>
        <taxon>Neoteleostei</taxon>
        <taxon>Acanthomorphata</taxon>
        <taxon>Ovalentaria</taxon>
        <taxon>Atherinomorphae</taxon>
        <taxon>Cyprinodontiformes</taxon>
        <taxon>Nothobranchiidae</taxon>
        <taxon>Nothobranchius</taxon>
    </lineage>
</organism>
<dbReference type="EMBL" id="HAED01002742">
    <property type="protein sequence ID" value="SBQ88594.1"/>
    <property type="molecule type" value="Transcribed_RNA"/>
</dbReference>
<evidence type="ECO:0000313" key="1">
    <source>
        <dbReference type="EMBL" id="SBQ88594.1"/>
    </source>
</evidence>
<protein>
    <submittedName>
        <fullName evidence="1">Uncharacterized protein</fullName>
    </submittedName>
</protein>
<accession>A0A1A8HWV3</accession>
<sequence>PATLSSHTGLSCQLSCSLFHLRKIAELSPTLLRSIGLYRMPALGFRPNRESTPASPRISYSFTGCCELQSSFKDPGS</sequence>
<gene>
    <name evidence="1" type="primary">Nfu_g_1_019778</name>
</gene>
<feature type="non-terminal residue" evidence="1">
    <location>
        <position position="77"/>
    </location>
</feature>